<dbReference type="InterPro" id="IPR000914">
    <property type="entry name" value="SBP_5_dom"/>
</dbReference>
<dbReference type="SUPFAM" id="SSF53850">
    <property type="entry name" value="Periplasmic binding protein-like II"/>
    <property type="match status" value="1"/>
</dbReference>
<dbReference type="PANTHER" id="PTHR30290:SF10">
    <property type="entry name" value="PERIPLASMIC OLIGOPEPTIDE-BINDING PROTEIN-RELATED"/>
    <property type="match status" value="1"/>
</dbReference>
<dbReference type="EMBL" id="JAAVJB010000059">
    <property type="protein sequence ID" value="NJP66611.1"/>
    <property type="molecule type" value="Genomic_DNA"/>
</dbReference>
<evidence type="ECO:0000256" key="3">
    <source>
        <dbReference type="ARBA" id="ARBA00022448"/>
    </source>
</evidence>
<comment type="caution">
    <text evidence="6">The sequence shown here is derived from an EMBL/GenBank/DDBJ whole genome shotgun (WGS) entry which is preliminary data.</text>
</comment>
<dbReference type="Gene3D" id="3.40.190.10">
    <property type="entry name" value="Periplasmic binding protein-like II"/>
    <property type="match status" value="1"/>
</dbReference>
<dbReference type="PANTHER" id="PTHR30290">
    <property type="entry name" value="PERIPLASMIC BINDING COMPONENT OF ABC TRANSPORTER"/>
    <property type="match status" value="1"/>
</dbReference>
<dbReference type="RefSeq" id="WP_167933134.1">
    <property type="nucleotide sequence ID" value="NZ_JAAVJB010000059.1"/>
</dbReference>
<dbReference type="Pfam" id="PF00496">
    <property type="entry name" value="SBP_bac_5"/>
    <property type="match status" value="1"/>
</dbReference>
<proteinExistence type="inferred from homology"/>
<dbReference type="InterPro" id="IPR039424">
    <property type="entry name" value="SBP_5"/>
</dbReference>
<dbReference type="Gene3D" id="3.10.105.10">
    <property type="entry name" value="Dipeptide-binding Protein, Domain 3"/>
    <property type="match status" value="1"/>
</dbReference>
<organism evidence="6 7">
    <name type="scientific">Streptomyces spiramenti</name>
    <dbReference type="NCBI Taxonomy" id="2720606"/>
    <lineage>
        <taxon>Bacteria</taxon>
        <taxon>Bacillati</taxon>
        <taxon>Actinomycetota</taxon>
        <taxon>Actinomycetes</taxon>
        <taxon>Kitasatosporales</taxon>
        <taxon>Streptomycetaceae</taxon>
        <taxon>Streptomyces</taxon>
    </lineage>
</organism>
<dbReference type="PIRSF" id="PIRSF002741">
    <property type="entry name" value="MppA"/>
    <property type="match status" value="1"/>
</dbReference>
<accession>A0ABX1ALN8</accession>
<sequence length="504" mass="55528">MVGVTDRVDSLDPVATYSSGAWDLYSNIYQGLLTISTGSEEPVPDAAESCEFTDNAYQVYRCTLREGLKFTSGRDVTPEDVVFSVERFHVMADRQQADSEDDSIADEDKFRVSGPIQLVRGVDAVRTDGMDVIFELSEPDVTFPFKIAGGVGSILDREEYAEDEPTEVAVGSGPYRMTDFSDYDEESETAGQAVLEPNPDYKGALKISDYPVTVKFYGTSADLEEAWRSGDIDVNGGKMEPEDIQRIDRNDLDIRYSETTGLSIRALVSTMDSGSPLADKELRKLAAMLIDRDAIARDVRLHTVEPAYSLIPVGVTGHGTPYYDLYSQESIDDAIDDVMASGTSLPVRITLGYAASVNEPEAELVVQQLEAEGVFDVTLVEGETPGSLPGAMARKELDAYLIGWRPDFTDPDTYTDALLSSDSALAHGLESEEMAELMQQTRSELDRGNSGELFRDIQMLAAEEAVVVPIWQDRTFVIADRAITGLQHLRDAGGQFRLWELERF</sequence>
<keyword evidence="4" id="KW-0732">Signal</keyword>
<reference evidence="6 7" key="1">
    <citation type="submission" date="2020-03" db="EMBL/GenBank/DDBJ databases">
        <title>Draft genome of Streptomyces sp. ventii, isolated from the Axial Seamount in the Pacific Ocean, and resequencing of the two type strains Streptomyces lonarensis strain NCL 716 and Streptomyces bohaiensis strain 11A07.</title>
        <authorList>
            <person name="Loughran R.M."/>
            <person name="Pfannmuller K.M."/>
            <person name="Wasson B.J."/>
            <person name="Deadmond M.C."/>
            <person name="Paddock B.E."/>
            <person name="Koyack M.J."/>
            <person name="Gallegos D.A."/>
            <person name="Mitchell E.A."/>
            <person name="Ushijima B."/>
            <person name="Saw J.H."/>
            <person name="Mcphail K.L."/>
            <person name="Videau P."/>
        </authorList>
    </citation>
    <scope>NUCLEOTIDE SEQUENCE [LARGE SCALE GENOMIC DNA]</scope>
    <source>
        <strain evidence="7">5675061</strain>
    </source>
</reference>
<evidence type="ECO:0000256" key="1">
    <source>
        <dbReference type="ARBA" id="ARBA00004196"/>
    </source>
</evidence>
<gene>
    <name evidence="6" type="ORF">HCJ92_10005</name>
</gene>
<keyword evidence="7" id="KW-1185">Reference proteome</keyword>
<evidence type="ECO:0000256" key="2">
    <source>
        <dbReference type="ARBA" id="ARBA00005695"/>
    </source>
</evidence>
<evidence type="ECO:0000256" key="4">
    <source>
        <dbReference type="ARBA" id="ARBA00022729"/>
    </source>
</evidence>
<evidence type="ECO:0000313" key="6">
    <source>
        <dbReference type="EMBL" id="NJP66611.1"/>
    </source>
</evidence>
<evidence type="ECO:0000313" key="7">
    <source>
        <dbReference type="Proteomes" id="UP000746503"/>
    </source>
</evidence>
<evidence type="ECO:0000259" key="5">
    <source>
        <dbReference type="Pfam" id="PF00496"/>
    </source>
</evidence>
<keyword evidence="3" id="KW-0813">Transport</keyword>
<comment type="subcellular location">
    <subcellularLocation>
        <location evidence="1">Cell envelope</location>
    </subcellularLocation>
</comment>
<feature type="domain" description="Solute-binding protein family 5" evidence="5">
    <location>
        <begin position="41"/>
        <end position="422"/>
    </location>
</feature>
<name>A0ABX1ALN8_9ACTN</name>
<protein>
    <submittedName>
        <fullName evidence="6">Peptide-binding protein</fullName>
    </submittedName>
</protein>
<dbReference type="Proteomes" id="UP000746503">
    <property type="component" value="Unassembled WGS sequence"/>
</dbReference>
<dbReference type="InterPro" id="IPR030678">
    <property type="entry name" value="Peptide/Ni-bd"/>
</dbReference>
<comment type="similarity">
    <text evidence="2">Belongs to the bacterial solute-binding protein 5 family.</text>
</comment>